<evidence type="ECO:0000313" key="1">
    <source>
        <dbReference type="EMBL" id="CAD7289531.1"/>
    </source>
</evidence>
<dbReference type="RefSeq" id="WP_229933387.1">
    <property type="nucleotide sequence ID" value="NZ_CAJHOF010000017.1"/>
</dbReference>
<dbReference type="EMBL" id="CAJHOF010000017">
    <property type="protein sequence ID" value="CAD7289531.1"/>
    <property type="molecule type" value="Genomic_DNA"/>
</dbReference>
<evidence type="ECO:0008006" key="3">
    <source>
        <dbReference type="Google" id="ProtNLM"/>
    </source>
</evidence>
<comment type="caution">
    <text evidence="1">The sequence shown here is derived from an EMBL/GenBank/DDBJ whole genome shotgun (WGS) entry which is preliminary data.</text>
</comment>
<sequence>MKKISLILSLNVAVFANSTSTEDFFYNRGYEMGYSSGYEKGVADAFKEAKRVLERYKDDLYAYEIGKYLIKTQKLTYPQIWQERTDDGRVVLRIMPSIVERELNIDELFSKFAVIPKMDQISVGRLELTTEQKNSVNLSSRDSNINELPQSVNTAINKKTLRITKNSKNLEILKRANVVFSDEDDSYNVLFFTEREEKDFCKQFEICKK</sequence>
<name>A0ABN7KAQ9_9BACT</name>
<keyword evidence="2" id="KW-1185">Reference proteome</keyword>
<evidence type="ECO:0000313" key="2">
    <source>
        <dbReference type="Proteomes" id="UP000789803"/>
    </source>
</evidence>
<proteinExistence type="predicted"/>
<protein>
    <recommendedName>
        <fullName evidence="3">Periplasmic protein</fullName>
    </recommendedName>
</protein>
<dbReference type="Proteomes" id="UP000789803">
    <property type="component" value="Unassembled WGS sequence"/>
</dbReference>
<reference evidence="1 2" key="1">
    <citation type="submission" date="2020-11" db="EMBL/GenBank/DDBJ databases">
        <authorList>
            <person name="Peeters C."/>
        </authorList>
    </citation>
    <scope>NUCLEOTIDE SEQUENCE [LARGE SCALE GENOMIC DNA]</scope>
    <source>
        <strain evidence="1 2">LMG 7974</strain>
    </source>
</reference>
<organism evidence="1 2">
    <name type="scientific">Campylobacter majalis</name>
    <dbReference type="NCBI Taxonomy" id="2790656"/>
    <lineage>
        <taxon>Bacteria</taxon>
        <taxon>Pseudomonadati</taxon>
        <taxon>Campylobacterota</taxon>
        <taxon>Epsilonproteobacteria</taxon>
        <taxon>Campylobacterales</taxon>
        <taxon>Campylobacteraceae</taxon>
        <taxon>Campylobacter</taxon>
    </lineage>
</organism>
<accession>A0ABN7KAQ9</accession>
<gene>
    <name evidence="1" type="ORF">LMG7974_01608</name>
</gene>